<evidence type="ECO:0000256" key="6">
    <source>
        <dbReference type="ARBA" id="ARBA00014116"/>
    </source>
</evidence>
<dbReference type="Proteomes" id="UP000085678">
    <property type="component" value="Unplaced"/>
</dbReference>
<evidence type="ECO:0000256" key="11">
    <source>
        <dbReference type="ARBA" id="ARBA00022729"/>
    </source>
</evidence>
<keyword evidence="16" id="KW-0482">Metalloprotease</keyword>
<dbReference type="Pfam" id="PF04389">
    <property type="entry name" value="Peptidase_M28"/>
    <property type="match status" value="1"/>
</dbReference>
<evidence type="ECO:0000256" key="16">
    <source>
        <dbReference type="ARBA" id="ARBA00023049"/>
    </source>
</evidence>
<dbReference type="PANTHER" id="PTHR12053">
    <property type="entry name" value="PROTEASE FAMILY M28 PLASMA GLUTAMATE CARBOXYPEPTIDASE-RELATED"/>
    <property type="match status" value="1"/>
</dbReference>
<keyword evidence="11 22" id="KW-0732">Signal</keyword>
<sequence>MAFYKYFFLIAYLRVLVSSHPVDSAAWGKKTSRVLKEVENYQDVAQQIIDFTVNGKGKGQTYNRLATFTDKFGSRIAGSQNLENAIDYMLQQLKKDGLQNVHGEDVMVPHWVRGNESATMLLPRVHKMAMLGLGSSVGTPSGGIQAEVLVVKSFDELKKRADEAKGKIIVYNQQWVDYGTSVAYRDFGADNAAKVGGVAALIRSVAPFSINSPHTGWQDYSNTTKRIPTACITIEDAEMMNRMADRGTKIVVHLQMDAKNLTPVKSRNTVAEIVGSKYPEQVVLVSGHLDSWDVGQGAMDDGGGAFISWQALSTIRQMGLKPKRTMRAVMWTAEEEGVIGGQAYYNTHKVNASKYDIVMESDLGTFTPTGIQFHGSDSAAVIMEKVASLLKPINASKVNRFKDKVDGGDVSQWQTQSNVPGASIDTQNDKYFFFHHSNGDTMTVLNSHSLDLCSAVWAVMAYVTADLEDMLPR</sequence>
<keyword evidence="17" id="KW-0865">Zymogen</keyword>
<dbReference type="CDD" id="cd03883">
    <property type="entry name" value="M28_Pgcp_like"/>
    <property type="match status" value="1"/>
</dbReference>
<keyword evidence="12" id="KW-0378">Hydrolase</keyword>
<dbReference type="GO" id="GO:0005615">
    <property type="term" value="C:extracellular space"/>
    <property type="evidence" value="ECO:0007669"/>
    <property type="project" value="TreeGrafter"/>
</dbReference>
<dbReference type="Gene3D" id="3.40.630.10">
    <property type="entry name" value="Zn peptidases"/>
    <property type="match status" value="1"/>
</dbReference>
<feature type="signal peptide" evidence="22">
    <location>
        <begin position="1"/>
        <end position="19"/>
    </location>
</feature>
<evidence type="ECO:0000256" key="18">
    <source>
        <dbReference type="ARBA" id="ARBA00023180"/>
    </source>
</evidence>
<keyword evidence="14" id="KW-0862">Zinc</keyword>
<dbReference type="GO" id="GO:0005764">
    <property type="term" value="C:lysosome"/>
    <property type="evidence" value="ECO:0007669"/>
    <property type="project" value="UniProtKB-SubCell"/>
</dbReference>
<evidence type="ECO:0000313" key="26">
    <source>
        <dbReference type="RefSeq" id="XP_023933351.1"/>
    </source>
</evidence>
<dbReference type="KEGG" id="lak:106168142"/>
<evidence type="ECO:0000256" key="13">
    <source>
        <dbReference type="ARBA" id="ARBA00022824"/>
    </source>
</evidence>
<dbReference type="Gene3D" id="3.50.30.30">
    <property type="match status" value="1"/>
</dbReference>
<dbReference type="InterPro" id="IPR039866">
    <property type="entry name" value="CPQ"/>
</dbReference>
<keyword evidence="13" id="KW-0256">Endoplasmic reticulum</keyword>
<dbReference type="GO" id="GO:0005783">
    <property type="term" value="C:endoplasmic reticulum"/>
    <property type="evidence" value="ECO:0007669"/>
    <property type="project" value="UniProtKB-SubCell"/>
</dbReference>
<keyword evidence="15" id="KW-0333">Golgi apparatus</keyword>
<dbReference type="GO" id="GO:0070573">
    <property type="term" value="F:metallodipeptidase activity"/>
    <property type="evidence" value="ECO:0007669"/>
    <property type="project" value="InterPro"/>
</dbReference>
<dbReference type="GO" id="GO:0006508">
    <property type="term" value="P:proteolysis"/>
    <property type="evidence" value="ECO:0007669"/>
    <property type="project" value="UniProtKB-KW"/>
</dbReference>
<evidence type="ECO:0000256" key="17">
    <source>
        <dbReference type="ARBA" id="ARBA00023145"/>
    </source>
</evidence>
<evidence type="ECO:0000256" key="7">
    <source>
        <dbReference type="ARBA" id="ARBA00022525"/>
    </source>
</evidence>
<dbReference type="STRING" id="7574.A0A1S3IWY1"/>
<dbReference type="PANTHER" id="PTHR12053:SF3">
    <property type="entry name" value="CARBOXYPEPTIDASE Q"/>
    <property type="match status" value="1"/>
</dbReference>
<keyword evidence="7" id="KW-0964">Secreted</keyword>
<evidence type="ECO:0000256" key="3">
    <source>
        <dbReference type="ARBA" id="ARBA00004555"/>
    </source>
</evidence>
<dbReference type="FunFam" id="3.40.630.10:FF:000036">
    <property type="entry name" value="Carboxypeptidase Q"/>
    <property type="match status" value="1"/>
</dbReference>
<keyword evidence="8" id="KW-0121">Carboxypeptidase</keyword>
<reference evidence="25 26" key="1">
    <citation type="submission" date="2025-04" db="UniProtKB">
        <authorList>
            <consortium name="RefSeq"/>
        </authorList>
    </citation>
    <scope>IDENTIFICATION</scope>
    <source>
        <tissue evidence="25 26">Gonads</tissue>
    </source>
</reference>
<keyword evidence="19" id="KW-0458">Lysosome</keyword>
<dbReference type="GO" id="GO:0005794">
    <property type="term" value="C:Golgi apparatus"/>
    <property type="evidence" value="ECO:0007669"/>
    <property type="project" value="UniProtKB-SubCell"/>
</dbReference>
<keyword evidence="10" id="KW-0479">Metal-binding</keyword>
<evidence type="ECO:0000256" key="15">
    <source>
        <dbReference type="ARBA" id="ARBA00023034"/>
    </source>
</evidence>
<evidence type="ECO:0000256" key="9">
    <source>
        <dbReference type="ARBA" id="ARBA00022670"/>
    </source>
</evidence>
<evidence type="ECO:0000256" key="5">
    <source>
        <dbReference type="ARBA" id="ARBA00010918"/>
    </source>
</evidence>
<keyword evidence="24" id="KW-1185">Reference proteome</keyword>
<evidence type="ECO:0000256" key="2">
    <source>
        <dbReference type="ARBA" id="ARBA00004371"/>
    </source>
</evidence>
<evidence type="ECO:0000256" key="20">
    <source>
        <dbReference type="ARBA" id="ARBA00025833"/>
    </source>
</evidence>
<feature type="domain" description="Peptidase M28" evidence="23">
    <location>
        <begin position="268"/>
        <end position="459"/>
    </location>
</feature>
<name>A0A1S3IWY1_LINAN</name>
<keyword evidence="9" id="KW-0645">Protease</keyword>
<dbReference type="RefSeq" id="XP_023933351.1">
    <property type="nucleotide sequence ID" value="XM_024077583.1"/>
</dbReference>
<protein>
    <recommendedName>
        <fullName evidence="6">Carboxypeptidase Q</fullName>
    </recommendedName>
    <alternativeName>
        <fullName evidence="21">Plasma glutamate carboxypeptidase</fullName>
    </alternativeName>
</protein>
<accession>A0A1S3IWY1</accession>
<evidence type="ECO:0000259" key="23">
    <source>
        <dbReference type="Pfam" id="PF04389"/>
    </source>
</evidence>
<evidence type="ECO:0000256" key="12">
    <source>
        <dbReference type="ARBA" id="ARBA00022801"/>
    </source>
</evidence>
<evidence type="ECO:0000256" key="1">
    <source>
        <dbReference type="ARBA" id="ARBA00004240"/>
    </source>
</evidence>
<evidence type="ECO:0000313" key="24">
    <source>
        <dbReference type="Proteomes" id="UP000085678"/>
    </source>
</evidence>
<dbReference type="RefSeq" id="XP_013402553.1">
    <property type="nucleotide sequence ID" value="XM_013547099.1"/>
</dbReference>
<proteinExistence type="inferred from homology"/>
<comment type="subunit">
    <text evidence="20">Homodimer. The monomeric form is inactive while the homodimer is active.</text>
</comment>
<feature type="chain" id="PRO_5010240951" description="Carboxypeptidase Q" evidence="22">
    <location>
        <begin position="20"/>
        <end position="473"/>
    </location>
</feature>
<evidence type="ECO:0000256" key="8">
    <source>
        <dbReference type="ARBA" id="ARBA00022645"/>
    </source>
</evidence>
<dbReference type="GeneID" id="106168142"/>
<dbReference type="OrthoDB" id="10013407at2759"/>
<evidence type="ECO:0000256" key="19">
    <source>
        <dbReference type="ARBA" id="ARBA00023228"/>
    </source>
</evidence>
<keyword evidence="18" id="KW-0325">Glycoprotein</keyword>
<gene>
    <name evidence="25 26" type="primary">LOC106168142</name>
</gene>
<dbReference type="GO" id="GO:0043171">
    <property type="term" value="P:peptide catabolic process"/>
    <property type="evidence" value="ECO:0007669"/>
    <property type="project" value="TreeGrafter"/>
</dbReference>
<evidence type="ECO:0000256" key="22">
    <source>
        <dbReference type="SAM" id="SignalP"/>
    </source>
</evidence>
<dbReference type="InterPro" id="IPR007484">
    <property type="entry name" value="Peptidase_M28"/>
</dbReference>
<evidence type="ECO:0000256" key="14">
    <source>
        <dbReference type="ARBA" id="ARBA00022833"/>
    </source>
</evidence>
<dbReference type="GO" id="GO:0046872">
    <property type="term" value="F:metal ion binding"/>
    <property type="evidence" value="ECO:0007669"/>
    <property type="project" value="UniProtKB-KW"/>
</dbReference>
<comment type="similarity">
    <text evidence="5">Belongs to the peptidase M28 family.</text>
</comment>
<dbReference type="FunFam" id="3.50.30.30:FF:000009">
    <property type="entry name" value="Carboxypeptidase Q"/>
    <property type="match status" value="1"/>
</dbReference>
<evidence type="ECO:0000256" key="10">
    <source>
        <dbReference type="ARBA" id="ARBA00022723"/>
    </source>
</evidence>
<dbReference type="SUPFAM" id="SSF53187">
    <property type="entry name" value="Zn-dependent exopeptidases"/>
    <property type="match status" value="1"/>
</dbReference>
<evidence type="ECO:0000256" key="21">
    <source>
        <dbReference type="ARBA" id="ARBA00033328"/>
    </source>
</evidence>
<dbReference type="GO" id="GO:0004180">
    <property type="term" value="F:carboxypeptidase activity"/>
    <property type="evidence" value="ECO:0007669"/>
    <property type="project" value="UniProtKB-KW"/>
</dbReference>
<evidence type="ECO:0000313" key="25">
    <source>
        <dbReference type="RefSeq" id="XP_013402553.1"/>
    </source>
</evidence>
<organism evidence="24 25">
    <name type="scientific">Lingula anatina</name>
    <name type="common">Brachiopod</name>
    <name type="synonym">Lingula unguis</name>
    <dbReference type="NCBI Taxonomy" id="7574"/>
    <lineage>
        <taxon>Eukaryota</taxon>
        <taxon>Metazoa</taxon>
        <taxon>Spiralia</taxon>
        <taxon>Lophotrochozoa</taxon>
        <taxon>Brachiopoda</taxon>
        <taxon>Linguliformea</taxon>
        <taxon>Lingulata</taxon>
        <taxon>Lingulida</taxon>
        <taxon>Linguloidea</taxon>
        <taxon>Lingulidae</taxon>
        <taxon>Lingula</taxon>
    </lineage>
</organism>
<evidence type="ECO:0000256" key="4">
    <source>
        <dbReference type="ARBA" id="ARBA00004613"/>
    </source>
</evidence>
<dbReference type="AlphaFoldDB" id="A0A1S3IWY1"/>
<comment type="subcellular location">
    <subcellularLocation>
        <location evidence="1">Endoplasmic reticulum</location>
    </subcellularLocation>
    <subcellularLocation>
        <location evidence="3">Golgi apparatus</location>
    </subcellularLocation>
    <subcellularLocation>
        <location evidence="2">Lysosome</location>
    </subcellularLocation>
    <subcellularLocation>
        <location evidence="4">Secreted</location>
    </subcellularLocation>
</comment>